<reference evidence="3 4" key="1">
    <citation type="submission" date="2020-10" db="EMBL/GenBank/DDBJ databases">
        <title>Draft genome of Ramlibacter aquaticus LMG 30558.</title>
        <authorList>
            <person name="Props R."/>
        </authorList>
    </citation>
    <scope>NUCLEOTIDE SEQUENCE [LARGE SCALE GENOMIC DNA]</scope>
    <source>
        <strain evidence="3 4">LMG 30558</strain>
    </source>
</reference>
<evidence type="ECO:0000313" key="4">
    <source>
        <dbReference type="Proteomes" id="UP000715965"/>
    </source>
</evidence>
<proteinExistence type="inferred from homology"/>
<keyword evidence="3" id="KW-0378">Hydrolase</keyword>
<dbReference type="Gene3D" id="3.40.50.1820">
    <property type="entry name" value="alpha/beta hydrolase"/>
    <property type="match status" value="1"/>
</dbReference>
<evidence type="ECO:0000259" key="2">
    <source>
        <dbReference type="Pfam" id="PF12697"/>
    </source>
</evidence>
<dbReference type="InterPro" id="IPR000073">
    <property type="entry name" value="AB_hydrolase_1"/>
</dbReference>
<evidence type="ECO:0000256" key="1">
    <source>
        <dbReference type="ARBA" id="ARBA00008645"/>
    </source>
</evidence>
<accession>A0ABR9SGS6</accession>
<dbReference type="SUPFAM" id="SSF53474">
    <property type="entry name" value="alpha/beta-Hydrolases"/>
    <property type="match status" value="1"/>
</dbReference>
<dbReference type="InterPro" id="IPR029058">
    <property type="entry name" value="AB_hydrolase_fold"/>
</dbReference>
<dbReference type="RefSeq" id="WP_193781097.1">
    <property type="nucleotide sequence ID" value="NZ_JADDOJ010000054.1"/>
</dbReference>
<organism evidence="3 4">
    <name type="scientific">Ramlibacter aquaticus</name>
    <dbReference type="NCBI Taxonomy" id="2780094"/>
    <lineage>
        <taxon>Bacteria</taxon>
        <taxon>Pseudomonadati</taxon>
        <taxon>Pseudomonadota</taxon>
        <taxon>Betaproteobacteria</taxon>
        <taxon>Burkholderiales</taxon>
        <taxon>Comamonadaceae</taxon>
        <taxon>Ramlibacter</taxon>
    </lineage>
</organism>
<dbReference type="Pfam" id="PF12697">
    <property type="entry name" value="Abhydrolase_6"/>
    <property type="match status" value="1"/>
</dbReference>
<evidence type="ECO:0000313" key="3">
    <source>
        <dbReference type="EMBL" id="MBE7941559.1"/>
    </source>
</evidence>
<feature type="domain" description="AB hydrolase-1" evidence="2">
    <location>
        <begin position="22"/>
        <end position="259"/>
    </location>
</feature>
<dbReference type="EMBL" id="JADDOJ010000054">
    <property type="protein sequence ID" value="MBE7941559.1"/>
    <property type="molecule type" value="Genomic_DNA"/>
</dbReference>
<comment type="caution">
    <text evidence="3">The sequence shown here is derived from an EMBL/GenBank/DDBJ whole genome shotgun (WGS) entry which is preliminary data.</text>
</comment>
<name>A0ABR9SGS6_9BURK</name>
<dbReference type="PANTHER" id="PTHR43039">
    <property type="entry name" value="ESTERASE-RELATED"/>
    <property type="match status" value="1"/>
</dbReference>
<sequence>MNDAQLRQRFNVTVHGDGPVTLLFVHGLGCNQSMWRFVAPHFEDRFRVVMMDLMGCGRSDWSAWEPGRYATLDGHAQDLIAVAQAFAGPHTVLVVHSVATMIGLLADLKAPPLFAAHAMFAPSPCYLNEGGYTGGFERETLAALLEMLDNDGATFAGRMAPVIMGESHPPGYAREIEDAFCATLPEAFRQFARATFEGDFRARLPQLVKPVLVLQCTEDVVAPRSVGEYMATTLPDARLVLVPTQGHVPQMADPTRCIQALEDFLEGLGLDQGLHEAQGGELKR</sequence>
<dbReference type="GO" id="GO:0016787">
    <property type="term" value="F:hydrolase activity"/>
    <property type="evidence" value="ECO:0007669"/>
    <property type="project" value="UniProtKB-KW"/>
</dbReference>
<dbReference type="Proteomes" id="UP000715965">
    <property type="component" value="Unassembled WGS sequence"/>
</dbReference>
<comment type="similarity">
    <text evidence="1">Belongs to the AB hydrolase superfamily.</text>
</comment>
<protein>
    <submittedName>
        <fullName evidence="3">Alpha/beta hydrolase</fullName>
    </submittedName>
</protein>
<gene>
    <name evidence="3" type="ORF">IM725_13350</name>
</gene>
<keyword evidence="4" id="KW-1185">Reference proteome</keyword>